<organism evidence="2 3">
    <name type="scientific">Parablautia intestinalis</name>
    <dbReference type="NCBI Taxonomy" id="2320100"/>
    <lineage>
        <taxon>Bacteria</taxon>
        <taxon>Bacillati</taxon>
        <taxon>Bacillota</taxon>
        <taxon>Clostridia</taxon>
        <taxon>Lachnospirales</taxon>
        <taxon>Lachnospiraceae</taxon>
        <taxon>Parablautia</taxon>
    </lineage>
</organism>
<sequence length="152" mass="17110">MKEYPTDEELALFISRMEQQKLYAPGHLKEEILKRAFSEQTVEALPKSGGGERSVQFFVYRLKIIAGMAAAIAMLAVLPSLGAENGYGWGKTAQKWNGQEIELAGEISDEKESMEEEANEESGRNLNYILNENMRRTTEAMNSVMGRINIFK</sequence>
<name>A0A3A9APV3_9FIRM</name>
<keyword evidence="3" id="KW-1185">Reference proteome</keyword>
<keyword evidence="1" id="KW-0812">Transmembrane</keyword>
<accession>A0A3A9APV3</accession>
<feature type="transmembrane region" description="Helical" evidence="1">
    <location>
        <begin position="58"/>
        <end position="78"/>
    </location>
</feature>
<gene>
    <name evidence="2" type="ORF">D7V94_17530</name>
</gene>
<keyword evidence="1" id="KW-0472">Membrane</keyword>
<dbReference type="Proteomes" id="UP000280696">
    <property type="component" value="Unassembled WGS sequence"/>
</dbReference>
<dbReference type="EMBL" id="RAYQ01000021">
    <property type="protein sequence ID" value="RKI89571.1"/>
    <property type="molecule type" value="Genomic_DNA"/>
</dbReference>
<reference evidence="2 3" key="1">
    <citation type="submission" date="2018-09" db="EMBL/GenBank/DDBJ databases">
        <title>Murine metabolic-syndrome-specific gut microbial biobank.</title>
        <authorList>
            <person name="Liu C."/>
        </authorList>
    </citation>
    <scope>NUCLEOTIDE SEQUENCE [LARGE SCALE GENOMIC DNA]</scope>
    <source>
        <strain evidence="2 3">0.1xD8-82</strain>
    </source>
</reference>
<evidence type="ECO:0000313" key="3">
    <source>
        <dbReference type="Proteomes" id="UP000280696"/>
    </source>
</evidence>
<dbReference type="AlphaFoldDB" id="A0A3A9APV3"/>
<evidence type="ECO:0000256" key="1">
    <source>
        <dbReference type="SAM" id="Phobius"/>
    </source>
</evidence>
<comment type="caution">
    <text evidence="2">The sequence shown here is derived from an EMBL/GenBank/DDBJ whole genome shotgun (WGS) entry which is preliminary data.</text>
</comment>
<dbReference type="OrthoDB" id="9801300at2"/>
<protein>
    <submittedName>
        <fullName evidence="2">Uncharacterized protein</fullName>
    </submittedName>
</protein>
<evidence type="ECO:0000313" key="2">
    <source>
        <dbReference type="EMBL" id="RKI89571.1"/>
    </source>
</evidence>
<dbReference type="RefSeq" id="WP_120471607.1">
    <property type="nucleotide sequence ID" value="NZ_RAYQ01000021.1"/>
</dbReference>
<proteinExistence type="predicted"/>
<keyword evidence="1" id="KW-1133">Transmembrane helix</keyword>